<organism evidence="1 2">
    <name type="scientific">Thioalkalivibrio paradoxus ARh 1</name>
    <dbReference type="NCBI Taxonomy" id="713585"/>
    <lineage>
        <taxon>Bacteria</taxon>
        <taxon>Pseudomonadati</taxon>
        <taxon>Pseudomonadota</taxon>
        <taxon>Gammaproteobacteria</taxon>
        <taxon>Chromatiales</taxon>
        <taxon>Ectothiorhodospiraceae</taxon>
        <taxon>Thioalkalivibrio</taxon>
    </lineage>
</organism>
<name>W0DM64_9GAMM</name>
<dbReference type="SUPFAM" id="SSF89447">
    <property type="entry name" value="AbrB/MazE/MraZ-like"/>
    <property type="match status" value="1"/>
</dbReference>
<dbReference type="KEGG" id="tti:THITH_08825"/>
<dbReference type="STRING" id="713585.THITH_08825"/>
<dbReference type="PANTHER" id="PTHR37550">
    <property type="entry name" value="ANTITOXIN VAPB1"/>
    <property type="match status" value="1"/>
</dbReference>
<dbReference type="OrthoDB" id="5298361at2"/>
<reference evidence="1 2" key="1">
    <citation type="submission" date="2013-12" db="EMBL/GenBank/DDBJ databases">
        <authorList>
            <consortium name="DOE Joint Genome Institute"/>
            <person name="Muyzer G."/>
            <person name="Huntemann M."/>
            <person name="Han J."/>
            <person name="Chen A."/>
            <person name="Kyrpides N."/>
            <person name="Mavromatis K."/>
            <person name="Markowitz V."/>
            <person name="Palaniappan K."/>
            <person name="Ivanova N."/>
            <person name="Schaumberg A."/>
            <person name="Pati A."/>
            <person name="Liolios K."/>
            <person name="Nordberg H.P."/>
            <person name="Cantor M.N."/>
            <person name="Hua S.X."/>
            <person name="Woyke T."/>
        </authorList>
    </citation>
    <scope>NUCLEOTIDE SEQUENCE [LARGE SCALE GENOMIC DNA]</scope>
    <source>
        <strain evidence="1 2">ARh 1</strain>
    </source>
</reference>
<dbReference type="Proteomes" id="UP000005289">
    <property type="component" value="Chromosome"/>
</dbReference>
<dbReference type="AlphaFoldDB" id="W0DM64"/>
<keyword evidence="2" id="KW-1185">Reference proteome</keyword>
<dbReference type="EMBL" id="CP007029">
    <property type="protein sequence ID" value="AHE98347.1"/>
    <property type="molecule type" value="Genomic_DNA"/>
</dbReference>
<dbReference type="PANTHER" id="PTHR37550:SF3">
    <property type="entry name" value="ANTITOXIN VAPB1"/>
    <property type="match status" value="1"/>
</dbReference>
<sequence>MDQAAVFKSNRSQAIRLPKSVALPEDVKRVNVIAIGRVRILTPVGESWDGWFDGPGVTDDFLVDRDQPQDQRREAF</sequence>
<accession>W0DM64</accession>
<dbReference type="InterPro" id="IPR047976">
    <property type="entry name" value="Anti_VapB2-like"/>
</dbReference>
<dbReference type="NCBIfam" id="NF040493">
    <property type="entry name" value="TA_anti_VapB"/>
    <property type="match status" value="1"/>
</dbReference>
<proteinExistence type="predicted"/>
<dbReference type="InterPro" id="IPR037914">
    <property type="entry name" value="SpoVT-AbrB_sf"/>
</dbReference>
<dbReference type="RefSeq" id="WP_006747489.1">
    <property type="nucleotide sequence ID" value="NZ_CP007029.1"/>
</dbReference>
<dbReference type="Gene3D" id="2.10.260.10">
    <property type="match status" value="1"/>
</dbReference>
<gene>
    <name evidence="1" type="ORF">THITH_08825</name>
</gene>
<dbReference type="HOGENOM" id="CLU_162018_3_2_6"/>
<evidence type="ECO:0000313" key="1">
    <source>
        <dbReference type="EMBL" id="AHE98347.1"/>
    </source>
</evidence>
<protein>
    <submittedName>
        <fullName evidence="1">Antitoxin</fullName>
    </submittedName>
</protein>
<evidence type="ECO:0000313" key="2">
    <source>
        <dbReference type="Proteomes" id="UP000005289"/>
    </source>
</evidence>
<dbReference type="InterPro" id="IPR051734">
    <property type="entry name" value="VapB_TA_antitoxins"/>
</dbReference>